<proteinExistence type="predicted"/>
<evidence type="ECO:0000256" key="5">
    <source>
        <dbReference type="PROSITE-ProRule" id="PRU00104"/>
    </source>
</evidence>
<dbReference type="SUPFAM" id="SSF56204">
    <property type="entry name" value="Hect, E3 ligase catalytic domain"/>
    <property type="match status" value="1"/>
</dbReference>
<keyword evidence="9" id="KW-1185">Reference proteome</keyword>
<dbReference type="CDD" id="cd00078">
    <property type="entry name" value="HECTc"/>
    <property type="match status" value="1"/>
</dbReference>
<dbReference type="FunFam" id="3.30.2160.10:FF:000004">
    <property type="entry name" value="probable E3 ubiquitin-protein ligase HERC4 isoform X1"/>
    <property type="match status" value="1"/>
</dbReference>
<dbReference type="PROSITE" id="PS50237">
    <property type="entry name" value="HECT"/>
    <property type="match status" value="1"/>
</dbReference>
<dbReference type="EC" id="2.3.2.26" evidence="2"/>
<evidence type="ECO:0000256" key="3">
    <source>
        <dbReference type="ARBA" id="ARBA00022679"/>
    </source>
</evidence>
<dbReference type="PANTHER" id="PTHR45700:SF8">
    <property type="entry name" value="HECT-TYPE E3 UBIQUITIN TRANSFERASE"/>
    <property type="match status" value="1"/>
</dbReference>
<feature type="region of interest" description="Disordered" evidence="6">
    <location>
        <begin position="207"/>
        <end position="251"/>
    </location>
</feature>
<reference evidence="8" key="1">
    <citation type="submission" date="2021-03" db="EMBL/GenBank/DDBJ databases">
        <title>Revisited historic fungal species revealed as producer of novel bioactive compounds through whole genome sequencing and comparative genomics.</title>
        <authorList>
            <person name="Vignolle G.A."/>
            <person name="Hochenegger N."/>
            <person name="Mach R.L."/>
            <person name="Mach-Aigner A.R."/>
            <person name="Javad Rahimi M."/>
            <person name="Salim K.A."/>
            <person name="Chan C.M."/>
            <person name="Lim L.B.L."/>
            <person name="Cai F."/>
            <person name="Druzhinina I.S."/>
            <person name="U'Ren J.M."/>
            <person name="Derntl C."/>
        </authorList>
    </citation>
    <scope>NUCLEOTIDE SEQUENCE</scope>
    <source>
        <strain evidence="8">TUCIM 5799</strain>
    </source>
</reference>
<dbReference type="InterPro" id="IPR000569">
    <property type="entry name" value="HECT_dom"/>
</dbReference>
<dbReference type="PANTHER" id="PTHR45700">
    <property type="entry name" value="UBIQUITIN-PROTEIN LIGASE E3C"/>
    <property type="match status" value="1"/>
</dbReference>
<dbReference type="Gene3D" id="3.30.2160.10">
    <property type="entry name" value="Hect, E3 ligase catalytic domain"/>
    <property type="match status" value="1"/>
</dbReference>
<name>A0A9P9WU53_9PEZI</name>
<gene>
    <name evidence="8" type="ORF">JX265_003182</name>
</gene>
<evidence type="ECO:0000313" key="8">
    <source>
        <dbReference type="EMBL" id="KAI1879005.1"/>
    </source>
</evidence>
<dbReference type="GO" id="GO:0061630">
    <property type="term" value="F:ubiquitin protein ligase activity"/>
    <property type="evidence" value="ECO:0007669"/>
    <property type="project" value="UniProtKB-EC"/>
</dbReference>
<feature type="compositionally biased region" description="Low complexity" evidence="6">
    <location>
        <begin position="236"/>
        <end position="247"/>
    </location>
</feature>
<dbReference type="GO" id="GO:0000209">
    <property type="term" value="P:protein polyubiquitination"/>
    <property type="evidence" value="ECO:0007669"/>
    <property type="project" value="InterPro"/>
</dbReference>
<comment type="caution">
    <text evidence="8">The sequence shown here is derived from an EMBL/GenBank/DDBJ whole genome shotgun (WGS) entry which is preliminary data.</text>
</comment>
<evidence type="ECO:0000256" key="2">
    <source>
        <dbReference type="ARBA" id="ARBA00012485"/>
    </source>
</evidence>
<dbReference type="Gene3D" id="3.30.2410.10">
    <property type="entry name" value="Hect, E3 ligase catalytic domain"/>
    <property type="match status" value="1"/>
</dbReference>
<evidence type="ECO:0000256" key="4">
    <source>
        <dbReference type="ARBA" id="ARBA00022786"/>
    </source>
</evidence>
<comment type="catalytic activity">
    <reaction evidence="1">
        <text>S-ubiquitinyl-[E2 ubiquitin-conjugating enzyme]-L-cysteine + [acceptor protein]-L-lysine = [E2 ubiquitin-conjugating enzyme]-L-cysteine + N(6)-ubiquitinyl-[acceptor protein]-L-lysine.</text>
        <dbReference type="EC" id="2.3.2.26"/>
    </reaction>
</comment>
<evidence type="ECO:0000313" key="9">
    <source>
        <dbReference type="Proteomes" id="UP000829685"/>
    </source>
</evidence>
<dbReference type="EMBL" id="JAFIMR010000005">
    <property type="protein sequence ID" value="KAI1879005.1"/>
    <property type="molecule type" value="Genomic_DNA"/>
</dbReference>
<protein>
    <recommendedName>
        <fullName evidence="2">HECT-type E3 ubiquitin transferase</fullName>
        <ecNumber evidence="2">2.3.2.26</ecNumber>
    </recommendedName>
</protein>
<dbReference type="Proteomes" id="UP000829685">
    <property type="component" value="Unassembled WGS sequence"/>
</dbReference>
<evidence type="ECO:0000256" key="1">
    <source>
        <dbReference type="ARBA" id="ARBA00000885"/>
    </source>
</evidence>
<sequence length="1149" mass="129174">MAFSSRRPPPFQDGNGSIPVATAPHRRPRANPPNAPFLRDHFAAAAPHAHGRQIQSDSSSEDEVPVPRPADVRSRPQHSRSMSHPFPSLFASKKPRKQPSPDGLTDDDTLRTGPAISRPGMASTKPPRGPTDFSNGTCMTCGGKVRWPKELDVFRCKICMTINDLKPYAPKSEDARPLGSTRPLSLERTRTLLQQCLLQALKSFSADGSMAPPGWPSRSSSRPSDGHLPKFDSPAGHSRSGSHSGTGPAFKHNPVFDDFASGYLEPNPVNRVGSGTRSYSTSFPDARSSTIPATAHLKGEESLDPRKIFKPVEDYLVASFGFRENINAAFVPRRHSFSSRPQMQIKRKPVPLPRQEKVVAQEKPLSSDDSLTTELDAKLLLVGDFAENAQWWTGGQRDGVAQRSRSQQKGDTHGLVTPRSARIDWGELLEWYQLIIDAARPWLDLYNRGIEKTHTRTLSQLEKQRFEAVLIEAQGHLQRVLLKCTETLLKRPGQLLQEPQDIRFLLLIIVNPLLTSGHKSYAGEFQHLSKDKGMTKNTNATGEEGSAMGRHSGIIKRILGLISNTSDQCHHHLVTWLSKLPEHLFFQTKDLISSFVNYRLQRQSEKKIEARVDLTAGLIPEMPNSRTGNTPASLHAALSASNGSKKARQSSEAPRLIYGDDWQLKAGAKVMALVFAANNLTHVRRNEVSVRHAHGHLLATSDFYNSMLDCLDFKTDFEMWESRKGKFAFCQYPFFLSIWAKIQILEFDAKRQMHGKAREAFFDSILSNRSYTQYLFLSVRRDCLVEDSLAKVSEVVGSGSEDIKKGLRIEFQGEEGVDAGGLRKEWFQLLVKEVFNPDHGLFVFDEDSQYCYFNPHTFETTDQYFLVGVVLGLAIYNSTILDIAFPPFAFRKLLASAPSSATSSTAHQRPVMTYTLDDLAEYRPRLANGLRKLLDFDGDVENTFCLDFVVEVEKYGARTQVPLCRGGDRKPVTNANRREYVDLYVKYLLDESVKRQFEPFKRGFFTVCAGNALSLFRPEEIELLVRGSDEPLDITSLRAVARYIDWSKKKSELEPEHEPTIDWFWESFAAASPSDQRRLLSFITGSDRIPAMGAASLVIKISCLGEDIGRYPSARTCFNVLNLYRYRTRERLEFFLWQAVHESEGFGLR</sequence>
<keyword evidence="4 5" id="KW-0833">Ubl conjugation pathway</keyword>
<feature type="domain" description="HECT" evidence="7">
    <location>
        <begin position="799"/>
        <end position="1149"/>
    </location>
</feature>
<dbReference type="InterPro" id="IPR044611">
    <property type="entry name" value="E3A/B/C-like"/>
</dbReference>
<organism evidence="8 9">
    <name type="scientific">Neoarthrinium moseri</name>
    <dbReference type="NCBI Taxonomy" id="1658444"/>
    <lineage>
        <taxon>Eukaryota</taxon>
        <taxon>Fungi</taxon>
        <taxon>Dikarya</taxon>
        <taxon>Ascomycota</taxon>
        <taxon>Pezizomycotina</taxon>
        <taxon>Sordariomycetes</taxon>
        <taxon>Xylariomycetidae</taxon>
        <taxon>Amphisphaeriales</taxon>
        <taxon>Apiosporaceae</taxon>
        <taxon>Neoarthrinium</taxon>
    </lineage>
</organism>
<accession>A0A9P9WU53</accession>
<dbReference type="Pfam" id="PF00632">
    <property type="entry name" value="HECT"/>
    <property type="match status" value="1"/>
</dbReference>
<dbReference type="AlphaFoldDB" id="A0A9P9WU53"/>
<dbReference type="SMART" id="SM00119">
    <property type="entry name" value="HECTc"/>
    <property type="match status" value="1"/>
</dbReference>
<feature type="region of interest" description="Disordered" evidence="6">
    <location>
        <begin position="396"/>
        <end position="415"/>
    </location>
</feature>
<keyword evidence="3" id="KW-0808">Transferase</keyword>
<dbReference type="InterPro" id="IPR035983">
    <property type="entry name" value="Hect_E3_ubiquitin_ligase"/>
</dbReference>
<feature type="region of interest" description="Disordered" evidence="6">
    <location>
        <begin position="1"/>
        <end position="136"/>
    </location>
</feature>
<feature type="active site" description="Glycyl thioester intermediate" evidence="5">
    <location>
        <position position="1117"/>
    </location>
</feature>
<dbReference type="Gene3D" id="3.90.1750.10">
    <property type="entry name" value="Hect, E3 ligase catalytic domains"/>
    <property type="match status" value="1"/>
</dbReference>
<evidence type="ECO:0000259" key="7">
    <source>
        <dbReference type="PROSITE" id="PS50237"/>
    </source>
</evidence>
<evidence type="ECO:0000256" key="6">
    <source>
        <dbReference type="SAM" id="MobiDB-lite"/>
    </source>
</evidence>